<keyword evidence="7 14" id="KW-0915">Sodium</keyword>
<comment type="similarity">
    <text evidence="11 14">Belongs to the fluoride channel Fluc/FEX (TC 1.A.43) family.</text>
</comment>
<dbReference type="HAMAP" id="MF_00454">
    <property type="entry name" value="FluC"/>
    <property type="match status" value="1"/>
</dbReference>
<dbReference type="Pfam" id="PF02537">
    <property type="entry name" value="CRCB"/>
    <property type="match status" value="1"/>
</dbReference>
<dbReference type="RefSeq" id="WP_213123313.1">
    <property type="nucleotide sequence ID" value="NZ_JAGYPG010000001.1"/>
</dbReference>
<evidence type="ECO:0000256" key="10">
    <source>
        <dbReference type="ARBA" id="ARBA00023303"/>
    </source>
</evidence>
<sequence length="119" mass="13136">MMFLYVAIGGFFGAIARYGVSQLIKQNTSNFPFATFFVNTVGSFLLGIIIGSVFPSSMRLFFGVGFLGSFTTYSTLIVENVKLILEGKYKIMFLYSFLSYIIGFALAFLGLIIGISLEK</sequence>
<dbReference type="Proteomes" id="UP000681414">
    <property type="component" value="Unassembled WGS sequence"/>
</dbReference>
<accession>A0A942TA97</accession>
<dbReference type="GO" id="GO:0046872">
    <property type="term" value="F:metal ion binding"/>
    <property type="evidence" value="ECO:0007669"/>
    <property type="project" value="UniProtKB-KW"/>
</dbReference>
<evidence type="ECO:0000256" key="3">
    <source>
        <dbReference type="ARBA" id="ARBA00022475"/>
    </source>
</evidence>
<comment type="subcellular location">
    <subcellularLocation>
        <location evidence="1 14">Cell membrane</location>
        <topology evidence="1 14">Multi-pass membrane protein</topology>
    </subcellularLocation>
</comment>
<evidence type="ECO:0000313" key="15">
    <source>
        <dbReference type="EMBL" id="MBS4194096.1"/>
    </source>
</evidence>
<keyword evidence="6 14" id="KW-1133">Transmembrane helix</keyword>
<evidence type="ECO:0000256" key="5">
    <source>
        <dbReference type="ARBA" id="ARBA00022723"/>
    </source>
</evidence>
<dbReference type="EMBL" id="JAGYPG010000001">
    <property type="protein sequence ID" value="MBS4194096.1"/>
    <property type="molecule type" value="Genomic_DNA"/>
</dbReference>
<dbReference type="PANTHER" id="PTHR28259">
    <property type="entry name" value="FLUORIDE EXPORT PROTEIN 1-RELATED"/>
    <property type="match status" value="1"/>
</dbReference>
<gene>
    <name evidence="14" type="primary">fluC</name>
    <name evidence="14" type="synonym">crcB</name>
    <name evidence="15" type="ORF">KHA97_03260</name>
</gene>
<evidence type="ECO:0000256" key="8">
    <source>
        <dbReference type="ARBA" id="ARBA00023065"/>
    </source>
</evidence>
<evidence type="ECO:0000256" key="14">
    <source>
        <dbReference type="HAMAP-Rule" id="MF_00454"/>
    </source>
</evidence>
<dbReference type="GO" id="GO:0062054">
    <property type="term" value="F:fluoride channel activity"/>
    <property type="evidence" value="ECO:0007669"/>
    <property type="project" value="UniProtKB-UniRule"/>
</dbReference>
<feature type="transmembrane region" description="Helical" evidence="14">
    <location>
        <begin position="60"/>
        <end position="77"/>
    </location>
</feature>
<name>A0A942TA97_9BACI</name>
<evidence type="ECO:0000256" key="11">
    <source>
        <dbReference type="ARBA" id="ARBA00035120"/>
    </source>
</evidence>
<evidence type="ECO:0000256" key="4">
    <source>
        <dbReference type="ARBA" id="ARBA00022692"/>
    </source>
</evidence>
<evidence type="ECO:0000256" key="9">
    <source>
        <dbReference type="ARBA" id="ARBA00023136"/>
    </source>
</evidence>
<comment type="caution">
    <text evidence="15">The sequence shown here is derived from an EMBL/GenBank/DDBJ whole genome shotgun (WGS) entry which is preliminary data.</text>
</comment>
<evidence type="ECO:0000256" key="1">
    <source>
        <dbReference type="ARBA" id="ARBA00004651"/>
    </source>
</evidence>
<dbReference type="GO" id="GO:0005886">
    <property type="term" value="C:plasma membrane"/>
    <property type="evidence" value="ECO:0007669"/>
    <property type="project" value="UniProtKB-SubCell"/>
</dbReference>
<proteinExistence type="inferred from homology"/>
<comment type="activity regulation">
    <text evidence="14">Na(+) is not transported, but it plays an essential structural role and its presence is essential for fluoride channel function.</text>
</comment>
<dbReference type="InterPro" id="IPR003691">
    <property type="entry name" value="FluC"/>
</dbReference>
<evidence type="ECO:0000256" key="2">
    <source>
        <dbReference type="ARBA" id="ARBA00022448"/>
    </source>
</evidence>
<keyword evidence="4 14" id="KW-0812">Transmembrane</keyword>
<comment type="function">
    <text evidence="13 14">Fluoride-specific ion channel. Important for reducing fluoride concentration in the cell, thus reducing its toxicity.</text>
</comment>
<feature type="binding site" evidence="14">
    <location>
        <position position="68"/>
    </location>
    <ligand>
        <name>Na(+)</name>
        <dbReference type="ChEBI" id="CHEBI:29101"/>
        <note>structural</note>
    </ligand>
</feature>
<evidence type="ECO:0000313" key="16">
    <source>
        <dbReference type="Proteomes" id="UP000681414"/>
    </source>
</evidence>
<comment type="catalytic activity">
    <reaction evidence="12">
        <text>fluoride(in) = fluoride(out)</text>
        <dbReference type="Rhea" id="RHEA:76159"/>
        <dbReference type="ChEBI" id="CHEBI:17051"/>
    </reaction>
    <physiologicalReaction direction="left-to-right" evidence="12">
        <dbReference type="Rhea" id="RHEA:76160"/>
    </physiologicalReaction>
</comment>
<keyword evidence="3 14" id="KW-1003">Cell membrane</keyword>
<reference evidence="15 16" key="1">
    <citation type="submission" date="2021-05" db="EMBL/GenBank/DDBJ databases">
        <title>Novel Bacillus species.</title>
        <authorList>
            <person name="Liu G."/>
        </authorList>
    </citation>
    <scope>NUCLEOTIDE SEQUENCE [LARGE SCALE GENOMIC DNA]</scope>
    <source>
        <strain evidence="16">FJAT-49780</strain>
    </source>
</reference>
<evidence type="ECO:0000256" key="7">
    <source>
        <dbReference type="ARBA" id="ARBA00023053"/>
    </source>
</evidence>
<feature type="transmembrane region" description="Helical" evidence="14">
    <location>
        <begin position="31"/>
        <end position="53"/>
    </location>
</feature>
<feature type="transmembrane region" description="Helical" evidence="14">
    <location>
        <begin position="97"/>
        <end position="117"/>
    </location>
</feature>
<keyword evidence="2 14" id="KW-0813">Transport</keyword>
<evidence type="ECO:0000256" key="13">
    <source>
        <dbReference type="ARBA" id="ARBA00049940"/>
    </source>
</evidence>
<keyword evidence="16" id="KW-1185">Reference proteome</keyword>
<organism evidence="15 16">
    <name type="scientific">Lederbergia citri</name>
    <dbReference type="NCBI Taxonomy" id="2833580"/>
    <lineage>
        <taxon>Bacteria</taxon>
        <taxon>Bacillati</taxon>
        <taxon>Bacillota</taxon>
        <taxon>Bacilli</taxon>
        <taxon>Bacillales</taxon>
        <taxon>Bacillaceae</taxon>
        <taxon>Lederbergia</taxon>
    </lineage>
</organism>
<keyword evidence="10 14" id="KW-0407">Ion channel</keyword>
<dbReference type="PANTHER" id="PTHR28259:SF16">
    <property type="entry name" value="FLUORIDE-SPECIFIC ION CHANNEL FLUC 2"/>
    <property type="match status" value="1"/>
</dbReference>
<keyword evidence="5 14" id="KW-0479">Metal-binding</keyword>
<protein>
    <recommendedName>
        <fullName evidence="14">Fluoride-specific ion channel FluC</fullName>
    </recommendedName>
</protein>
<dbReference type="GO" id="GO:0140114">
    <property type="term" value="P:cellular detoxification of fluoride"/>
    <property type="evidence" value="ECO:0007669"/>
    <property type="project" value="UniProtKB-UniRule"/>
</dbReference>
<keyword evidence="9 14" id="KW-0472">Membrane</keyword>
<evidence type="ECO:0000256" key="12">
    <source>
        <dbReference type="ARBA" id="ARBA00035585"/>
    </source>
</evidence>
<dbReference type="AlphaFoldDB" id="A0A942TA97"/>
<feature type="binding site" evidence="14">
    <location>
        <position position="71"/>
    </location>
    <ligand>
        <name>Na(+)</name>
        <dbReference type="ChEBI" id="CHEBI:29101"/>
        <note>structural</note>
    </ligand>
</feature>
<keyword evidence="8 14" id="KW-0406">Ion transport</keyword>
<evidence type="ECO:0000256" key="6">
    <source>
        <dbReference type="ARBA" id="ARBA00022989"/>
    </source>
</evidence>